<evidence type="ECO:0000259" key="9">
    <source>
        <dbReference type="PROSITE" id="PS50110"/>
    </source>
</evidence>
<dbReference type="InterPro" id="IPR011006">
    <property type="entry name" value="CheY-like_superfamily"/>
</dbReference>
<reference evidence="10 11" key="1">
    <citation type="submission" date="2019-08" db="EMBL/GenBank/DDBJ databases">
        <title>Ulvibacter marinistellae sp. nov., isolated from a starfish, Patiria pectinifera.</title>
        <authorList>
            <person name="Kawano K."/>
            <person name="Ushijima N."/>
            <person name="Kihara M."/>
            <person name="Itoh H."/>
        </authorList>
    </citation>
    <scope>NUCLEOTIDE SEQUENCE [LARGE SCALE GENOMIC DNA]</scope>
    <source>
        <strain evidence="10 11">KK4</strain>
    </source>
</reference>
<dbReference type="PROSITE" id="PS50110">
    <property type="entry name" value="RESPONSE_REGULATORY"/>
    <property type="match status" value="1"/>
</dbReference>
<dbReference type="Pfam" id="PF00072">
    <property type="entry name" value="Response_reg"/>
    <property type="match status" value="1"/>
</dbReference>
<keyword evidence="6" id="KW-1133">Transmembrane helix</keyword>
<dbReference type="InterPro" id="IPR004358">
    <property type="entry name" value="Sig_transdc_His_kin-like_C"/>
</dbReference>
<dbReference type="Gene3D" id="3.40.50.2300">
    <property type="match status" value="1"/>
</dbReference>
<evidence type="ECO:0000313" key="10">
    <source>
        <dbReference type="EMBL" id="GEQ84795.1"/>
    </source>
</evidence>
<dbReference type="PANTHER" id="PTHR45339:SF5">
    <property type="entry name" value="HISTIDINE KINASE"/>
    <property type="match status" value="1"/>
</dbReference>
<dbReference type="InterPro" id="IPR001789">
    <property type="entry name" value="Sig_transdc_resp-reg_receiver"/>
</dbReference>
<dbReference type="Pfam" id="PF02518">
    <property type="entry name" value="HATPase_c"/>
    <property type="match status" value="1"/>
</dbReference>
<dbReference type="SUPFAM" id="SSF55874">
    <property type="entry name" value="ATPase domain of HSP90 chaperone/DNA topoisomerase II/histidine kinase"/>
    <property type="match status" value="1"/>
</dbReference>
<feature type="modified residue" description="4-aspartylphosphate" evidence="4">
    <location>
        <position position="666"/>
    </location>
</feature>
<dbReference type="InterPro" id="IPR019734">
    <property type="entry name" value="TPR_rpt"/>
</dbReference>
<dbReference type="EC" id="2.7.13.3" evidence="2"/>
<dbReference type="GO" id="GO:0000155">
    <property type="term" value="F:phosphorelay sensor kinase activity"/>
    <property type="evidence" value="ECO:0007669"/>
    <property type="project" value="InterPro"/>
</dbReference>
<dbReference type="InterPro" id="IPR003661">
    <property type="entry name" value="HisK_dim/P_dom"/>
</dbReference>
<dbReference type="Gene3D" id="1.25.40.10">
    <property type="entry name" value="Tetratricopeptide repeat domain"/>
    <property type="match status" value="2"/>
</dbReference>
<feature type="domain" description="Histidine kinase" evidence="8">
    <location>
        <begin position="372"/>
        <end position="593"/>
    </location>
</feature>
<dbReference type="InterPro" id="IPR036097">
    <property type="entry name" value="HisK_dim/P_sf"/>
</dbReference>
<evidence type="ECO:0000256" key="1">
    <source>
        <dbReference type="ARBA" id="ARBA00000085"/>
    </source>
</evidence>
<dbReference type="AlphaFoldDB" id="A0A5J4FXP9"/>
<accession>A0A5J4FXP9</accession>
<feature type="transmembrane region" description="Helical" evidence="6">
    <location>
        <begin position="316"/>
        <end position="335"/>
    </location>
</feature>
<keyword evidence="6" id="KW-0472">Membrane</keyword>
<dbReference type="FunFam" id="3.30.565.10:FF:000010">
    <property type="entry name" value="Sensor histidine kinase RcsC"/>
    <property type="match status" value="1"/>
</dbReference>
<feature type="coiled-coil region" evidence="5">
    <location>
        <begin position="338"/>
        <end position="365"/>
    </location>
</feature>
<dbReference type="InterPro" id="IPR003594">
    <property type="entry name" value="HATPase_dom"/>
</dbReference>
<evidence type="ECO:0000256" key="4">
    <source>
        <dbReference type="PROSITE-ProRule" id="PRU00169"/>
    </source>
</evidence>
<dbReference type="SMART" id="SM00448">
    <property type="entry name" value="REC"/>
    <property type="match status" value="1"/>
</dbReference>
<sequence>MYQKQRLFLTIVIALTSFFSVSQNQEISKDSLETLQRQSFDFLYANDFTNAIASSKYLIHIAKKQNDNYYTSYGYSGLGSTYLTLRDTVNSLENYMQALEFAKKTEQDTFIAEVYSNIGHMFMDTGGDLNMAIENFEKSLELNIRGLREEKELLKNYINLAWTKIELNDPDEAFEYLTKAEKIVEKDSTDILNTINLNTLWGRYHYQKGDYSKAIEELLKQAQISENASLLDEAIIAQRYLSKAFEADDNMVAAIASLKKEKDFNVALQKIANEQKVREISAKFEIEKYQNNIETAKEKEIYTDDLDFKVRNETTVYIIISSVLLAGLLIIVLLFRNRKNYLKSLNTKNKELQFAKDEAERLSKSKTQFFSTISHELRTPLYGVIGLSSILLEDEKLGEHKDDLKSLKFSADYLLALINDVLMLNKADANGIKLEKTNFSLNVLLKNITSSFAYRLEQNKNVLHLNIDGNVPDKLIGDSVRLSQILMNIVGNAVKFNESGTIDIKIGVKQIKKDGTYSIIFSIIDDGIGIPKEKQETIFEEFTQVENKNYNYQGTGLGLPIVKKLLALHNSDIHLESEEGKGSKFTFTIDYKPANLNEVEAEFEEENVPLNTFENVRILIVDDNKINQKVTQKILESRHFKCTLADDGAQAIDKVKNNHFNLVLMDVHMPNVDGVEATTAIRVFNKQIPIIALTAVEVDEMRKKIMDSGMNDIILKPYDVSQFLTTILKHLSTSAQDI</sequence>
<dbReference type="PRINTS" id="PR00344">
    <property type="entry name" value="BCTRLSENSOR"/>
</dbReference>
<evidence type="ECO:0000256" key="7">
    <source>
        <dbReference type="SAM" id="SignalP"/>
    </source>
</evidence>
<evidence type="ECO:0000256" key="2">
    <source>
        <dbReference type="ARBA" id="ARBA00012438"/>
    </source>
</evidence>
<dbReference type="PANTHER" id="PTHR45339">
    <property type="entry name" value="HYBRID SIGNAL TRANSDUCTION HISTIDINE KINASE J"/>
    <property type="match status" value="1"/>
</dbReference>
<comment type="catalytic activity">
    <reaction evidence="1">
        <text>ATP + protein L-histidine = ADP + protein N-phospho-L-histidine.</text>
        <dbReference type="EC" id="2.7.13.3"/>
    </reaction>
</comment>
<feature type="signal peptide" evidence="7">
    <location>
        <begin position="1"/>
        <end position="24"/>
    </location>
</feature>
<evidence type="ECO:0000313" key="11">
    <source>
        <dbReference type="Proteomes" id="UP000326994"/>
    </source>
</evidence>
<protein>
    <recommendedName>
        <fullName evidence="2">histidine kinase</fullName>
        <ecNumber evidence="2">2.7.13.3</ecNumber>
    </recommendedName>
</protein>
<gene>
    <name evidence="10" type="ORF">ULMS_03030</name>
</gene>
<dbReference type="InterPro" id="IPR011990">
    <property type="entry name" value="TPR-like_helical_dom_sf"/>
</dbReference>
<keyword evidence="11" id="KW-1185">Reference proteome</keyword>
<keyword evidence="10" id="KW-0808">Transferase</keyword>
<dbReference type="SUPFAM" id="SSF47384">
    <property type="entry name" value="Homodimeric domain of signal transducing histidine kinase"/>
    <property type="match status" value="1"/>
</dbReference>
<dbReference type="PROSITE" id="PS50109">
    <property type="entry name" value="HIS_KIN"/>
    <property type="match status" value="1"/>
</dbReference>
<proteinExistence type="predicted"/>
<comment type="caution">
    <text evidence="10">The sequence shown here is derived from an EMBL/GenBank/DDBJ whole genome shotgun (WGS) entry which is preliminary data.</text>
</comment>
<keyword evidence="10" id="KW-0418">Kinase</keyword>
<feature type="domain" description="Response regulatory" evidence="9">
    <location>
        <begin position="617"/>
        <end position="731"/>
    </location>
</feature>
<evidence type="ECO:0000256" key="6">
    <source>
        <dbReference type="SAM" id="Phobius"/>
    </source>
</evidence>
<dbReference type="EMBL" id="BKCF01000001">
    <property type="protein sequence ID" value="GEQ84795.1"/>
    <property type="molecule type" value="Genomic_DNA"/>
</dbReference>
<name>A0A5J4FXP9_9FLAO</name>
<evidence type="ECO:0000256" key="5">
    <source>
        <dbReference type="SAM" id="Coils"/>
    </source>
</evidence>
<dbReference type="CDD" id="cd00082">
    <property type="entry name" value="HisKA"/>
    <property type="match status" value="1"/>
</dbReference>
<keyword evidence="5" id="KW-0175">Coiled coil</keyword>
<keyword evidence="6" id="KW-0812">Transmembrane</keyword>
<dbReference type="Gene3D" id="1.10.287.130">
    <property type="match status" value="1"/>
</dbReference>
<keyword evidence="7" id="KW-0732">Signal</keyword>
<dbReference type="SMART" id="SM00387">
    <property type="entry name" value="HATPase_c"/>
    <property type="match status" value="1"/>
</dbReference>
<dbReference type="OrthoDB" id="4457677at2"/>
<dbReference type="CDD" id="cd17546">
    <property type="entry name" value="REC_hyHK_CKI1_RcsC-like"/>
    <property type="match status" value="1"/>
</dbReference>
<dbReference type="Gene3D" id="3.30.565.10">
    <property type="entry name" value="Histidine kinase-like ATPase, C-terminal domain"/>
    <property type="match status" value="1"/>
</dbReference>
<feature type="chain" id="PRO_5023919031" description="histidine kinase" evidence="7">
    <location>
        <begin position="25"/>
        <end position="738"/>
    </location>
</feature>
<dbReference type="SMART" id="SM00388">
    <property type="entry name" value="HisKA"/>
    <property type="match status" value="1"/>
</dbReference>
<evidence type="ECO:0000256" key="3">
    <source>
        <dbReference type="ARBA" id="ARBA00022553"/>
    </source>
</evidence>
<evidence type="ECO:0000259" key="8">
    <source>
        <dbReference type="PROSITE" id="PS50109"/>
    </source>
</evidence>
<dbReference type="SUPFAM" id="SSF81901">
    <property type="entry name" value="HCP-like"/>
    <property type="match status" value="1"/>
</dbReference>
<dbReference type="RefSeq" id="WP_151892736.1">
    <property type="nucleotide sequence ID" value="NZ_BKCF01000001.1"/>
</dbReference>
<dbReference type="SMART" id="SM00028">
    <property type="entry name" value="TPR"/>
    <property type="match status" value="4"/>
</dbReference>
<dbReference type="Pfam" id="PF13424">
    <property type="entry name" value="TPR_12"/>
    <property type="match status" value="1"/>
</dbReference>
<organism evidence="10 11">
    <name type="scientific">Patiriisocius marinistellae</name>
    <dbReference type="NCBI Taxonomy" id="2494560"/>
    <lineage>
        <taxon>Bacteria</taxon>
        <taxon>Pseudomonadati</taxon>
        <taxon>Bacteroidota</taxon>
        <taxon>Flavobacteriia</taxon>
        <taxon>Flavobacteriales</taxon>
        <taxon>Flavobacteriaceae</taxon>
        <taxon>Patiriisocius</taxon>
    </lineage>
</organism>
<keyword evidence="3 4" id="KW-0597">Phosphoprotein</keyword>
<dbReference type="InterPro" id="IPR036890">
    <property type="entry name" value="HATPase_C_sf"/>
</dbReference>
<dbReference type="InterPro" id="IPR005467">
    <property type="entry name" value="His_kinase_dom"/>
</dbReference>
<dbReference type="CDD" id="cd16922">
    <property type="entry name" value="HATPase_EvgS-ArcB-TorS-like"/>
    <property type="match status" value="1"/>
</dbReference>
<dbReference type="Proteomes" id="UP000326994">
    <property type="component" value="Unassembled WGS sequence"/>
</dbReference>
<dbReference type="Pfam" id="PF00512">
    <property type="entry name" value="HisKA"/>
    <property type="match status" value="1"/>
</dbReference>
<dbReference type="SUPFAM" id="SSF52172">
    <property type="entry name" value="CheY-like"/>
    <property type="match status" value="1"/>
</dbReference>